<gene>
    <name evidence="1" type="ORF">KHX94_18855</name>
</gene>
<proteinExistence type="predicted"/>
<evidence type="ECO:0000313" key="1">
    <source>
        <dbReference type="EMBL" id="QVK23119.1"/>
    </source>
</evidence>
<dbReference type="EMBL" id="CP074572">
    <property type="protein sequence ID" value="QVK23119.1"/>
    <property type="molecule type" value="Genomic_DNA"/>
</dbReference>
<reference evidence="1 2" key="1">
    <citation type="journal article" date="2012" name="Int. J. Syst. Evol. Microbiol.">
        <title>Shewanella dokdonensis sp. nov., isolated from seawater.</title>
        <authorList>
            <person name="Sung H.R."/>
            <person name="Yoon J.H."/>
            <person name="Ghim S.Y."/>
        </authorList>
    </citation>
    <scope>NUCLEOTIDE SEQUENCE [LARGE SCALE GENOMIC DNA]</scope>
    <source>
        <strain evidence="1 2">DSM 23626</strain>
    </source>
</reference>
<sequence>MLLRKDLPTNAPDGFEFIQAANSPNCDAANESLLPEIPVCYVPADIGSAAHPYRRYPIFYYGRTKISDIDWIMQRLACLPDDPLLVHHVCVEYERLYLTTENADKRKVANTWLNSVAMAYKALAMNKRRAVA</sequence>
<dbReference type="Proteomes" id="UP000676428">
    <property type="component" value="Chromosome"/>
</dbReference>
<name>A0ABX8DEE3_9GAMM</name>
<keyword evidence="2" id="KW-1185">Reference proteome</keyword>
<dbReference type="RefSeq" id="WP_213681760.1">
    <property type="nucleotide sequence ID" value="NZ_CP074572.1"/>
</dbReference>
<accession>A0ABX8DEE3</accession>
<organism evidence="1 2">
    <name type="scientific">Shewanella dokdonensis</name>
    <dbReference type="NCBI Taxonomy" id="712036"/>
    <lineage>
        <taxon>Bacteria</taxon>
        <taxon>Pseudomonadati</taxon>
        <taxon>Pseudomonadota</taxon>
        <taxon>Gammaproteobacteria</taxon>
        <taxon>Alteromonadales</taxon>
        <taxon>Shewanellaceae</taxon>
        <taxon>Shewanella</taxon>
    </lineage>
</organism>
<evidence type="ECO:0000313" key="2">
    <source>
        <dbReference type="Proteomes" id="UP000676428"/>
    </source>
</evidence>
<protein>
    <submittedName>
        <fullName evidence="1">Uncharacterized protein</fullName>
    </submittedName>
</protein>